<protein>
    <submittedName>
        <fullName evidence="1">Protein hydE</fullName>
    </submittedName>
</protein>
<proteinExistence type="predicted"/>
<dbReference type="AlphaFoldDB" id="A0A1A9HC33"/>
<dbReference type="RefSeq" id="WP_064434513.1">
    <property type="nucleotide sequence ID" value="NZ_CP011486.1"/>
</dbReference>
<organism evidence="1 2">
    <name type="scientific">Helicobacter pylori</name>
    <name type="common">Campylobacter pylori</name>
    <dbReference type="NCBI Taxonomy" id="210"/>
    <lineage>
        <taxon>Bacteria</taxon>
        <taxon>Pseudomonadati</taxon>
        <taxon>Campylobacterota</taxon>
        <taxon>Epsilonproteobacteria</taxon>
        <taxon>Campylobacterales</taxon>
        <taxon>Helicobacteraceae</taxon>
        <taxon>Helicobacter</taxon>
    </lineage>
</organism>
<dbReference type="Proteomes" id="UP000078062">
    <property type="component" value="Chromosome"/>
</dbReference>
<gene>
    <name evidence="1" type="ORF">AA977_02915</name>
</gene>
<dbReference type="EMBL" id="CP011486">
    <property type="protein sequence ID" value="ANH48167.1"/>
    <property type="molecule type" value="Genomic_DNA"/>
</dbReference>
<evidence type="ECO:0000313" key="1">
    <source>
        <dbReference type="EMBL" id="ANH48167.1"/>
    </source>
</evidence>
<dbReference type="PATRIC" id="fig|210.2441.peg.597"/>
<name>A0A1A9HC33_HELPX</name>
<reference evidence="1 2" key="1">
    <citation type="submission" date="2014-04" db="EMBL/GenBank/DDBJ databases">
        <title>Detecting global and local adaptation in a worldwide sample of Helicobacter pylori genomes.</title>
        <authorList>
            <person name="Montano V."/>
            <person name="Didelot X."/>
            <person name="Foll M."/>
            <person name="Linz B."/>
            <person name="Reinhardt R."/>
            <person name="Suerbaum S."/>
            <person name="Moodley Y."/>
            <person name="Jensen J.D."/>
        </authorList>
    </citation>
    <scope>NUCLEOTIDE SEQUENCE [LARGE SCALE GENOMIC DNA]</scope>
    <source>
        <strain evidence="1 2">K26A1</strain>
    </source>
</reference>
<evidence type="ECO:0000313" key="2">
    <source>
        <dbReference type="Proteomes" id="UP000078062"/>
    </source>
</evidence>
<accession>A0A1A9HC33</accession>
<sequence length="517" mass="59130">MAFVFLFKCVDEKTNLIFTPLLEQMALHLQVHFYSVYRDKITSFYLQASAEITLEFAQKLSVVLPFSLDFSFLSLNEVTEPLDENLFQTTSLSKPLFMNAKENQDFLDKNASFYANTSGFVTNMTFKGEAIHSPKELIDCLTQLKETLKTQDFIPIFTSRGALSLSLNKPSQSVIFSALSSVLTCTKLLLEDAKYLASLEKPSIKAPLKSVFKDTFKNDEVIAQLPYDPILNLLCHILQDEGIEFVFAHENNFCENNSYEAILNYETLFKTPKRLIVPTKKFALENHLAPIPFKDELEFLSTTPHSIIVYLSFKHPTRLLLHANGSLKTLLNTRFDFNETFDLLKQDEKASRMLKNYEAKFPDFYARFLELSKHQLGGANLLDFFHILGFVLGYSEDFCTQSVISLAKECLRPKGPRIDYKILKDDSLKMALNFSKIMHSAMSFRLAGVENEILSLGILDSLAEFLGNFIWDNAQNFSVQEVTIVGDFFGEKVFLDLFVQYFPKTLTLKVHAFLDYE</sequence>